<dbReference type="PANTHER" id="PTHR47150:SF5">
    <property type="entry name" value="OS07G0546750 PROTEIN"/>
    <property type="match status" value="1"/>
</dbReference>
<proteinExistence type="predicted"/>
<gene>
    <name evidence="1" type="ORF">QVD17_36856</name>
</gene>
<name>A0AAD8JX42_TARER</name>
<dbReference type="EMBL" id="JAUHHV010000010">
    <property type="protein sequence ID" value="KAK1410321.1"/>
    <property type="molecule type" value="Genomic_DNA"/>
</dbReference>
<sequence>MKIVDDIEARFEWFQEGYDARGKRSFAAIQKCTSAIRQLGYGDGMVVAPSMVGVLGDEMVDKMIDRCNVLIGGLLGDEGDGMDHPAHPKCV</sequence>
<accession>A0AAD8JX42</accession>
<evidence type="ECO:0000313" key="1">
    <source>
        <dbReference type="EMBL" id="KAK1410321.1"/>
    </source>
</evidence>
<keyword evidence="2" id="KW-1185">Reference proteome</keyword>
<dbReference type="PANTHER" id="PTHR47150">
    <property type="entry name" value="OS12G0169200 PROTEIN"/>
    <property type="match status" value="1"/>
</dbReference>
<dbReference type="AlphaFoldDB" id="A0AAD8JX42"/>
<comment type="caution">
    <text evidence="1">The sequence shown here is derived from an EMBL/GenBank/DDBJ whole genome shotgun (WGS) entry which is preliminary data.</text>
</comment>
<evidence type="ECO:0000313" key="2">
    <source>
        <dbReference type="Proteomes" id="UP001229421"/>
    </source>
</evidence>
<organism evidence="1 2">
    <name type="scientific">Tagetes erecta</name>
    <name type="common">African marigold</name>
    <dbReference type="NCBI Taxonomy" id="13708"/>
    <lineage>
        <taxon>Eukaryota</taxon>
        <taxon>Viridiplantae</taxon>
        <taxon>Streptophyta</taxon>
        <taxon>Embryophyta</taxon>
        <taxon>Tracheophyta</taxon>
        <taxon>Spermatophyta</taxon>
        <taxon>Magnoliopsida</taxon>
        <taxon>eudicotyledons</taxon>
        <taxon>Gunneridae</taxon>
        <taxon>Pentapetalae</taxon>
        <taxon>asterids</taxon>
        <taxon>campanulids</taxon>
        <taxon>Asterales</taxon>
        <taxon>Asteraceae</taxon>
        <taxon>Asteroideae</taxon>
        <taxon>Heliantheae alliance</taxon>
        <taxon>Tageteae</taxon>
        <taxon>Tagetes</taxon>
    </lineage>
</organism>
<protein>
    <submittedName>
        <fullName evidence="1">Uncharacterized protein</fullName>
    </submittedName>
</protein>
<dbReference type="Proteomes" id="UP001229421">
    <property type="component" value="Unassembled WGS sequence"/>
</dbReference>
<reference evidence="1" key="1">
    <citation type="journal article" date="2023" name="bioRxiv">
        <title>Improved chromosome-level genome assembly for marigold (Tagetes erecta).</title>
        <authorList>
            <person name="Jiang F."/>
            <person name="Yuan L."/>
            <person name="Wang S."/>
            <person name="Wang H."/>
            <person name="Xu D."/>
            <person name="Wang A."/>
            <person name="Fan W."/>
        </authorList>
    </citation>
    <scope>NUCLEOTIDE SEQUENCE</scope>
    <source>
        <strain evidence="1">WSJ</strain>
        <tissue evidence="1">Leaf</tissue>
    </source>
</reference>